<dbReference type="Proteomes" id="UP000298213">
    <property type="component" value="Unassembled WGS sequence"/>
</dbReference>
<name>A0A4Y8ZNI2_9SPHN</name>
<gene>
    <name evidence="1" type="ORF">E2493_14360</name>
</gene>
<evidence type="ECO:0000313" key="1">
    <source>
        <dbReference type="EMBL" id="TFI57551.1"/>
    </source>
</evidence>
<dbReference type="AlphaFoldDB" id="A0A4Y8ZNI2"/>
<keyword evidence="2" id="KW-1185">Reference proteome</keyword>
<proteinExistence type="predicted"/>
<dbReference type="RefSeq" id="WP_135087982.1">
    <property type="nucleotide sequence ID" value="NZ_SPDV01000029.1"/>
</dbReference>
<protein>
    <submittedName>
        <fullName evidence="1">Uncharacterized protein</fullName>
    </submittedName>
</protein>
<dbReference type="EMBL" id="SPDV01000029">
    <property type="protein sequence ID" value="TFI57551.1"/>
    <property type="molecule type" value="Genomic_DNA"/>
</dbReference>
<comment type="caution">
    <text evidence="1">The sequence shown here is derived from an EMBL/GenBank/DDBJ whole genome shotgun (WGS) entry which is preliminary data.</text>
</comment>
<accession>A0A4Y8ZNI2</accession>
<reference evidence="1 2" key="1">
    <citation type="submission" date="2019-03" db="EMBL/GenBank/DDBJ databases">
        <title>Genome sequence of Sphingomonas sp. 17J27-24.</title>
        <authorList>
            <person name="Kim M."/>
            <person name="Maeng S."/>
            <person name="Sathiyaraj S."/>
        </authorList>
    </citation>
    <scope>NUCLEOTIDE SEQUENCE [LARGE SCALE GENOMIC DNA]</scope>
    <source>
        <strain evidence="1 2">17J27-24</strain>
    </source>
</reference>
<sequence>MAGMLSSGVPSIKGRRVPWAHALILLAMTALTPIDLPASAQISAPAVQSLVMRAAEVDRWPGPARITSKLTPVKITLENHGPKPVLLAYNRIKLVGRDGREFRTLPLYRVQRSAAGEAELPHAFAVRDQKFEVSGFRLARLYGRAYPGQPLADTAIGLDPAYYALYESYYDGEPLPTTGMRRWGLPEGVLDPGGRVEGYLYFEKAPNSAEPLTLKYELVDALSGASSGIVSVVVDD</sequence>
<organism evidence="1 2">
    <name type="scientific">Sphingomonas parva</name>
    <dbReference type="NCBI Taxonomy" id="2555898"/>
    <lineage>
        <taxon>Bacteria</taxon>
        <taxon>Pseudomonadati</taxon>
        <taxon>Pseudomonadota</taxon>
        <taxon>Alphaproteobacteria</taxon>
        <taxon>Sphingomonadales</taxon>
        <taxon>Sphingomonadaceae</taxon>
        <taxon>Sphingomonas</taxon>
    </lineage>
</organism>
<dbReference type="OrthoDB" id="5765808at2"/>
<evidence type="ECO:0000313" key="2">
    <source>
        <dbReference type="Proteomes" id="UP000298213"/>
    </source>
</evidence>